<keyword evidence="2" id="KW-0812">Transmembrane</keyword>
<organism evidence="5 6">
    <name type="scientific">Zingiber officinale</name>
    <name type="common">Ginger</name>
    <name type="synonym">Amomum zingiber</name>
    <dbReference type="NCBI Taxonomy" id="94328"/>
    <lineage>
        <taxon>Eukaryota</taxon>
        <taxon>Viridiplantae</taxon>
        <taxon>Streptophyta</taxon>
        <taxon>Embryophyta</taxon>
        <taxon>Tracheophyta</taxon>
        <taxon>Spermatophyta</taxon>
        <taxon>Magnoliopsida</taxon>
        <taxon>Liliopsida</taxon>
        <taxon>Zingiberales</taxon>
        <taxon>Zingiberaceae</taxon>
        <taxon>Zingiber</taxon>
    </lineage>
</organism>
<feature type="domain" description="Alpha-N-acetylglucosaminidase tim-barrel" evidence="3">
    <location>
        <begin position="230"/>
        <end position="280"/>
    </location>
</feature>
<gene>
    <name evidence="5" type="ORF">ZIOFF_024557</name>
</gene>
<dbReference type="PANTHER" id="PTHR12872">
    <property type="entry name" value="ALPHA-N-ACETYLGLUCOSAMINIDASE"/>
    <property type="match status" value="1"/>
</dbReference>
<dbReference type="InterPro" id="IPR029018">
    <property type="entry name" value="Hex-like_dom2"/>
</dbReference>
<sequence>MDTRVLPTEPDLIKPAIPNIRPFPMAFPITASVSFIFLFFSYTTLSFPLVPSPLARLLDIQRREQSPPSVQLAAARGLLSRLLPSHISSFDFEIVSKVVLANTTKFLKLDDQMACVQTGFVGGKKEYWLSVSPKEGLTGPELDERTALWHHLRCKSVKELCGLILFTRIQGTTGVELSAGLHWYLKHWCWAHISWEKSGGLQLLSVPKAESLPRVPPSGVFVQRPVPWSYYQNAVTSSYSYAWWGWERWEKEIDWMALQGINLPLAFNGQEAIWKKVFERDKLRCVGPETSSDASCWLAALLRPKVVGDAKQVGAGGREPKGEVDGGSAKELDLELLYLARSVLLLHLETQRGVPNGDYLGGLDIGHLGLDLGLRVDPGGILQHPTIMLLGAHLALHPCFSDVDLGLVGSLLVRRLAEVGEVLVVLDVNELLDVGMATTWRLPPRYNISHSDLDDFFGGPAFLAWSRMGNLHG</sequence>
<name>A0A8J5GWI8_ZINOF</name>
<dbReference type="InterPro" id="IPR024733">
    <property type="entry name" value="NAGLU_tim-barrel"/>
</dbReference>
<feature type="transmembrane region" description="Helical" evidence="2">
    <location>
        <begin position="25"/>
        <end position="50"/>
    </location>
</feature>
<dbReference type="GO" id="GO:0016787">
    <property type="term" value="F:hydrolase activity"/>
    <property type="evidence" value="ECO:0007669"/>
    <property type="project" value="UniProtKB-KW"/>
</dbReference>
<reference evidence="5 6" key="1">
    <citation type="submission" date="2020-08" db="EMBL/GenBank/DDBJ databases">
        <title>Plant Genome Project.</title>
        <authorList>
            <person name="Zhang R.-G."/>
        </authorList>
    </citation>
    <scope>NUCLEOTIDE SEQUENCE [LARGE SCALE GENOMIC DNA]</scope>
    <source>
        <tissue evidence="5">Rhizome</tissue>
    </source>
</reference>
<keyword evidence="2" id="KW-0472">Membrane</keyword>
<dbReference type="InterPro" id="IPR024240">
    <property type="entry name" value="NAGLU_N"/>
</dbReference>
<proteinExistence type="predicted"/>
<dbReference type="InterPro" id="IPR007781">
    <property type="entry name" value="NAGLU"/>
</dbReference>
<feature type="domain" description="Alpha-N-acetylglucosaminidase N-terminal" evidence="4">
    <location>
        <begin position="168"/>
        <end position="213"/>
    </location>
</feature>
<evidence type="ECO:0000259" key="4">
    <source>
        <dbReference type="Pfam" id="PF12971"/>
    </source>
</evidence>
<evidence type="ECO:0000259" key="3">
    <source>
        <dbReference type="Pfam" id="PF05089"/>
    </source>
</evidence>
<evidence type="ECO:0000313" key="6">
    <source>
        <dbReference type="Proteomes" id="UP000734854"/>
    </source>
</evidence>
<dbReference type="Proteomes" id="UP000734854">
    <property type="component" value="Unassembled WGS sequence"/>
</dbReference>
<dbReference type="Pfam" id="PF12971">
    <property type="entry name" value="NAGLU_N"/>
    <property type="match status" value="1"/>
</dbReference>
<dbReference type="PANTHER" id="PTHR12872:SF1">
    <property type="entry name" value="ALPHA-N-ACETYLGLUCOSAMINIDASE"/>
    <property type="match status" value="1"/>
</dbReference>
<evidence type="ECO:0000313" key="5">
    <source>
        <dbReference type="EMBL" id="KAG6514212.1"/>
    </source>
</evidence>
<dbReference type="AlphaFoldDB" id="A0A8J5GWI8"/>
<dbReference type="Gene3D" id="3.20.20.80">
    <property type="entry name" value="Glycosidases"/>
    <property type="match status" value="2"/>
</dbReference>
<evidence type="ECO:0000256" key="2">
    <source>
        <dbReference type="SAM" id="Phobius"/>
    </source>
</evidence>
<dbReference type="Pfam" id="PF05089">
    <property type="entry name" value="NAGLU"/>
    <property type="match status" value="1"/>
</dbReference>
<dbReference type="EMBL" id="JACMSC010000007">
    <property type="protein sequence ID" value="KAG6514212.1"/>
    <property type="molecule type" value="Genomic_DNA"/>
</dbReference>
<protein>
    <submittedName>
        <fullName evidence="5">Uncharacterized protein</fullName>
    </submittedName>
</protein>
<keyword evidence="2" id="KW-1133">Transmembrane helix</keyword>
<evidence type="ECO:0000256" key="1">
    <source>
        <dbReference type="ARBA" id="ARBA00022801"/>
    </source>
</evidence>
<keyword evidence="1" id="KW-0378">Hydrolase</keyword>
<keyword evidence="6" id="KW-1185">Reference proteome</keyword>
<accession>A0A8J5GWI8</accession>
<dbReference type="Gene3D" id="3.30.379.10">
    <property type="entry name" value="Chitobiase/beta-hexosaminidase domain 2-like"/>
    <property type="match status" value="1"/>
</dbReference>
<comment type="caution">
    <text evidence="5">The sequence shown here is derived from an EMBL/GenBank/DDBJ whole genome shotgun (WGS) entry which is preliminary data.</text>
</comment>